<evidence type="ECO:0000259" key="6">
    <source>
        <dbReference type="PROSITE" id="PS50110"/>
    </source>
</evidence>
<reference evidence="8" key="1">
    <citation type="journal article" date="2019" name="Int. J. Syst. Evol. Microbiol.">
        <title>The Global Catalogue of Microorganisms (GCM) 10K type strain sequencing project: providing services to taxonomists for standard genome sequencing and annotation.</title>
        <authorList>
            <consortium name="The Broad Institute Genomics Platform"/>
            <consortium name="The Broad Institute Genome Sequencing Center for Infectious Disease"/>
            <person name="Wu L."/>
            <person name="Ma J."/>
        </authorList>
    </citation>
    <scope>NUCLEOTIDE SEQUENCE [LARGE SCALE GENOMIC DNA]</scope>
    <source>
        <strain evidence="8">JCM 4738</strain>
    </source>
</reference>
<evidence type="ECO:0000256" key="1">
    <source>
        <dbReference type="ARBA" id="ARBA00022630"/>
    </source>
</evidence>
<dbReference type="Pfam" id="PF00072">
    <property type="entry name" value="Response_reg"/>
    <property type="match status" value="1"/>
</dbReference>
<protein>
    <submittedName>
        <fullName evidence="7">Fused response regulator/thioredoxin-disulfide reductase</fullName>
    </submittedName>
</protein>
<keyword evidence="1" id="KW-0285">Flavoprotein</keyword>
<name>A0ABQ3F0I0_9ACTN</name>
<organism evidence="7 8">
    <name type="scientific">Streptomyces cirratus</name>
    <dbReference type="NCBI Taxonomy" id="68187"/>
    <lineage>
        <taxon>Bacteria</taxon>
        <taxon>Bacillati</taxon>
        <taxon>Actinomycetota</taxon>
        <taxon>Actinomycetes</taxon>
        <taxon>Kitasatosporales</taxon>
        <taxon>Streptomycetaceae</taxon>
        <taxon>Streptomyces</taxon>
    </lineage>
</organism>
<feature type="domain" description="Response regulatory" evidence="6">
    <location>
        <begin position="52"/>
        <end position="175"/>
    </location>
</feature>
<dbReference type="Pfam" id="PF07992">
    <property type="entry name" value="Pyr_redox_2"/>
    <property type="match status" value="1"/>
</dbReference>
<feature type="compositionally biased region" description="Low complexity" evidence="5">
    <location>
        <begin position="9"/>
        <end position="23"/>
    </location>
</feature>
<dbReference type="SUPFAM" id="SSF51905">
    <property type="entry name" value="FAD/NAD(P)-binding domain"/>
    <property type="match status" value="1"/>
</dbReference>
<evidence type="ECO:0000313" key="7">
    <source>
        <dbReference type="EMBL" id="GHB79317.1"/>
    </source>
</evidence>
<dbReference type="Gene3D" id="3.50.50.60">
    <property type="entry name" value="FAD/NAD(P)-binding domain"/>
    <property type="match status" value="2"/>
</dbReference>
<dbReference type="InterPro" id="IPR050097">
    <property type="entry name" value="Ferredoxin-NADP_redctase_2"/>
</dbReference>
<dbReference type="InterPro" id="IPR001789">
    <property type="entry name" value="Sig_transdc_resp-reg_receiver"/>
</dbReference>
<dbReference type="Proteomes" id="UP000642673">
    <property type="component" value="Unassembled WGS sequence"/>
</dbReference>
<dbReference type="SUPFAM" id="SSF52172">
    <property type="entry name" value="CheY-like"/>
    <property type="match status" value="1"/>
</dbReference>
<gene>
    <name evidence="7" type="ORF">GCM10010347_57360</name>
</gene>
<evidence type="ECO:0000256" key="2">
    <source>
        <dbReference type="ARBA" id="ARBA00023002"/>
    </source>
</evidence>
<feature type="modified residue" description="4-aspartylphosphate" evidence="4">
    <location>
        <position position="109"/>
    </location>
</feature>
<proteinExistence type="predicted"/>
<dbReference type="InterPro" id="IPR011006">
    <property type="entry name" value="CheY-like_superfamily"/>
</dbReference>
<comment type="catalytic activity">
    <reaction evidence="3">
        <text>[thioredoxin]-dithiol + NADP(+) = [thioredoxin]-disulfide + NADPH + H(+)</text>
        <dbReference type="Rhea" id="RHEA:20345"/>
        <dbReference type="Rhea" id="RHEA-COMP:10698"/>
        <dbReference type="Rhea" id="RHEA-COMP:10700"/>
        <dbReference type="ChEBI" id="CHEBI:15378"/>
        <dbReference type="ChEBI" id="CHEBI:29950"/>
        <dbReference type="ChEBI" id="CHEBI:50058"/>
        <dbReference type="ChEBI" id="CHEBI:57783"/>
        <dbReference type="ChEBI" id="CHEBI:58349"/>
        <dbReference type="EC" id="1.8.1.9"/>
    </reaction>
</comment>
<accession>A0ABQ3F0I0</accession>
<dbReference type="EMBL" id="BMVP01000016">
    <property type="protein sequence ID" value="GHB79317.1"/>
    <property type="molecule type" value="Genomic_DNA"/>
</dbReference>
<dbReference type="InterPro" id="IPR036188">
    <property type="entry name" value="FAD/NAD-bd_sf"/>
</dbReference>
<evidence type="ECO:0000256" key="3">
    <source>
        <dbReference type="ARBA" id="ARBA00048132"/>
    </source>
</evidence>
<dbReference type="PROSITE" id="PS50110">
    <property type="entry name" value="RESPONSE_REGULATORY"/>
    <property type="match status" value="1"/>
</dbReference>
<dbReference type="PRINTS" id="PR00469">
    <property type="entry name" value="PNDRDTASEII"/>
</dbReference>
<comment type="caution">
    <text evidence="7">The sequence shown here is derived from an EMBL/GenBank/DDBJ whole genome shotgun (WGS) entry which is preliminary data.</text>
</comment>
<dbReference type="InterPro" id="IPR023753">
    <property type="entry name" value="FAD/NAD-binding_dom"/>
</dbReference>
<feature type="region of interest" description="Disordered" evidence="5">
    <location>
        <begin position="1"/>
        <end position="51"/>
    </location>
</feature>
<dbReference type="SMART" id="SM00448">
    <property type="entry name" value="REC"/>
    <property type="match status" value="1"/>
</dbReference>
<keyword evidence="4" id="KW-0597">Phosphoprotein</keyword>
<sequence>MSARREHAAAPSPAGRSAAPSSAVDRTGSTAPAAAAGQAPATAERSENRKPVILAVDDDPQVLRAVRRDLRSAYGDRYRVLGASSAADAFKILDSLDERGHDPALFLVDQRMPDVTGVEFLLEAVSRFPDARRVLLTAYAETDAAITAINRVRLDYYLLKPWDPPHERLFPVLDDLLSDWLATYRPAYDGIIVAGHLVSPGTHAVRDFFTRNGQPFRFLNVERDPEALTVLAAAEPDAALPLVRFPDGAVLSAPTDTQLAQRLGLATTASRPHYECVIVGAGPAGLAAGVYSASEGLSTLMLDSRAPGGQAGTSSLIENYLGFPSGLSGGDLTRRATIQASRFGAEILHPVEVVSLTRDDPAKILTLADGTEISAETVLLATGVSYNRLEAPGADRFEGAGLYYGAATTESSACISQHVFIVGGANSAGQAAVHFAKYAARVTILVRAASLDASMSRYLIDEIARTPNIEVRVRTTVVALDGDEHLERLTLHDADTGEDAEVPARFMFTFIGARPHTDWLAGVVERDEYGFVLTGSDLISNGGELPAEWSLERAPYPLETSVPGVFAAGDVRAHSVKRVASGVGEGAMAVSLIHRYRSMG</sequence>
<dbReference type="Gene3D" id="3.40.50.2300">
    <property type="match status" value="1"/>
</dbReference>
<evidence type="ECO:0000256" key="5">
    <source>
        <dbReference type="SAM" id="MobiDB-lite"/>
    </source>
</evidence>
<keyword evidence="2" id="KW-0560">Oxidoreductase</keyword>
<feature type="compositionally biased region" description="Low complexity" evidence="5">
    <location>
        <begin position="30"/>
        <end position="43"/>
    </location>
</feature>
<keyword evidence="8" id="KW-1185">Reference proteome</keyword>
<dbReference type="PRINTS" id="PR00368">
    <property type="entry name" value="FADPNR"/>
</dbReference>
<evidence type="ECO:0000256" key="4">
    <source>
        <dbReference type="PROSITE-ProRule" id="PRU00169"/>
    </source>
</evidence>
<evidence type="ECO:0000313" key="8">
    <source>
        <dbReference type="Proteomes" id="UP000642673"/>
    </source>
</evidence>
<dbReference type="PANTHER" id="PTHR48105">
    <property type="entry name" value="THIOREDOXIN REDUCTASE 1-RELATED-RELATED"/>
    <property type="match status" value="1"/>
</dbReference>